<dbReference type="RefSeq" id="XP_041691360.1">
    <property type="nucleotide sequence ID" value="XM_041826039.1"/>
</dbReference>
<comment type="caution">
    <text evidence="2">The sequence shown here is derived from an EMBL/GenBank/DDBJ whole genome shotgun (WGS) entry which is preliminary data.</text>
</comment>
<feature type="compositionally biased region" description="Polar residues" evidence="1">
    <location>
        <begin position="53"/>
        <end position="62"/>
    </location>
</feature>
<evidence type="ECO:0000256" key="1">
    <source>
        <dbReference type="SAM" id="MobiDB-lite"/>
    </source>
</evidence>
<feature type="compositionally biased region" description="Polar residues" evidence="1">
    <location>
        <begin position="1"/>
        <end position="11"/>
    </location>
</feature>
<feature type="region of interest" description="Disordered" evidence="1">
    <location>
        <begin position="1"/>
        <end position="64"/>
    </location>
</feature>
<reference evidence="3" key="1">
    <citation type="journal article" date="2016" name="Genome Biol. Evol.">
        <title>Comparative 'omics' of the Fusarium fujikuroi species complex highlights differences in genetic potential and metabolite synthesis.</title>
        <authorList>
            <person name="Niehaus E.-M."/>
            <person name="Muensterkoetter M."/>
            <person name="Proctor R.H."/>
            <person name="Brown D.W."/>
            <person name="Sharon A."/>
            <person name="Idan Y."/>
            <person name="Oren-Young L."/>
            <person name="Sieber C.M."/>
            <person name="Novak O."/>
            <person name="Pencik A."/>
            <person name="Tarkowska D."/>
            <person name="Hromadova K."/>
            <person name="Freeman S."/>
            <person name="Maymon M."/>
            <person name="Elazar M."/>
            <person name="Youssef S.A."/>
            <person name="El-Shabrawy E.S.M."/>
            <person name="Shalaby A.B.A."/>
            <person name="Houterman P."/>
            <person name="Brock N.L."/>
            <person name="Burkhardt I."/>
            <person name="Tsavkelova E.A."/>
            <person name="Dickschat J.S."/>
            <person name="Galuszka P."/>
            <person name="Gueldener U."/>
            <person name="Tudzynski B."/>
        </authorList>
    </citation>
    <scope>NUCLEOTIDE SEQUENCE [LARGE SCALE GENOMIC DNA]</scope>
    <source>
        <strain evidence="3">MRC7560</strain>
    </source>
</reference>
<keyword evidence="3" id="KW-1185">Reference proteome</keyword>
<feature type="compositionally biased region" description="Basic and acidic residues" evidence="1">
    <location>
        <begin position="15"/>
        <end position="29"/>
    </location>
</feature>
<accession>A0A1L7UE06</accession>
<name>A0A1L7UE06_FUSMA</name>
<dbReference type="Proteomes" id="UP000184255">
    <property type="component" value="Unassembled WGS sequence"/>
</dbReference>
<sequence length="241" mass="26975">MERYSENSGSSFGELLRHNAGQKDADDQRLLPMGEPRQHDGPQSLTPREPFDSNASSNTSDPQSRRIYLKACRKSLDFQMEQYLRYLGKVRAARIEPKDLLHSPGIAENGPNVPPSDFWCLIVVRDRLVSQSNILCEYMRIEKQDASQSLSHSSPYSALLACISAFGSATVLPLGRWFILGMLVAGALPLTFLAPNAAKVIATGRCESILRSVIQRATDWDLDEEGREKLESFAFWLQMVL</sequence>
<dbReference type="AlphaFoldDB" id="A0A1L7UE06"/>
<gene>
    <name evidence="2" type="ORF">FMAN_14122</name>
</gene>
<protein>
    <submittedName>
        <fullName evidence="2">Uncharacterized protein</fullName>
    </submittedName>
</protein>
<evidence type="ECO:0000313" key="2">
    <source>
        <dbReference type="EMBL" id="CVL08894.1"/>
    </source>
</evidence>
<dbReference type="GeneID" id="65093371"/>
<evidence type="ECO:0000313" key="3">
    <source>
        <dbReference type="Proteomes" id="UP000184255"/>
    </source>
</evidence>
<dbReference type="EMBL" id="FCQH01000027">
    <property type="protein sequence ID" value="CVL08894.1"/>
    <property type="molecule type" value="Genomic_DNA"/>
</dbReference>
<proteinExistence type="predicted"/>
<organism evidence="2 3">
    <name type="scientific">Fusarium mangiferae</name>
    <name type="common">Mango malformation disease fungus</name>
    <dbReference type="NCBI Taxonomy" id="192010"/>
    <lineage>
        <taxon>Eukaryota</taxon>
        <taxon>Fungi</taxon>
        <taxon>Dikarya</taxon>
        <taxon>Ascomycota</taxon>
        <taxon>Pezizomycotina</taxon>
        <taxon>Sordariomycetes</taxon>
        <taxon>Hypocreomycetidae</taxon>
        <taxon>Hypocreales</taxon>
        <taxon>Nectriaceae</taxon>
        <taxon>Fusarium</taxon>
        <taxon>Fusarium fujikuroi species complex</taxon>
    </lineage>
</organism>
<dbReference type="VEuPathDB" id="FungiDB:FMAN_14122"/>